<dbReference type="Pfam" id="PF14498">
    <property type="entry name" value="Glyco_hyd_65N_2"/>
    <property type="match status" value="1"/>
</dbReference>
<evidence type="ECO:0000259" key="3">
    <source>
        <dbReference type="Pfam" id="PF22124"/>
    </source>
</evidence>
<dbReference type="PANTHER" id="PTHR31084:SF0">
    <property type="entry name" value="ALPHA-L-FUCOSIDASE 2"/>
    <property type="match status" value="1"/>
</dbReference>
<dbReference type="Proteomes" id="UP000295632">
    <property type="component" value="Unassembled WGS sequence"/>
</dbReference>
<dbReference type="InterPro" id="IPR049053">
    <property type="entry name" value="AFCA-like_C"/>
</dbReference>
<dbReference type="EMBL" id="SNYJ01000005">
    <property type="protein sequence ID" value="TDQ40904.1"/>
    <property type="molecule type" value="Genomic_DNA"/>
</dbReference>
<dbReference type="Pfam" id="PF21307">
    <property type="entry name" value="Glyco_hydro_95_C"/>
    <property type="match status" value="1"/>
</dbReference>
<feature type="domain" description="Glycosyl hydrolase family 95 catalytic" evidence="3">
    <location>
        <begin position="330"/>
        <end position="516"/>
    </location>
</feature>
<dbReference type="Gene3D" id="1.50.10.10">
    <property type="match status" value="1"/>
</dbReference>
<proteinExistence type="predicted"/>
<evidence type="ECO:0000259" key="2">
    <source>
        <dbReference type="Pfam" id="PF21307"/>
    </source>
</evidence>
<comment type="caution">
    <text evidence="4">The sequence shown here is derived from an EMBL/GenBank/DDBJ whole genome shotgun (WGS) entry which is preliminary data.</text>
</comment>
<dbReference type="AlphaFoldDB" id="A0A4R6UCT5"/>
<reference evidence="4 5" key="1">
    <citation type="submission" date="2019-03" db="EMBL/GenBank/DDBJ databases">
        <title>Genomic Encyclopedia of Type Strains, Phase IV (KMG-IV): sequencing the most valuable type-strain genomes for metagenomic binning, comparative biology and taxonomic classification.</title>
        <authorList>
            <person name="Goeker M."/>
        </authorList>
    </citation>
    <scope>NUCLEOTIDE SEQUENCE [LARGE SCALE GENOMIC DNA]</scope>
    <source>
        <strain evidence="4 5">DSM 28697</strain>
    </source>
</reference>
<evidence type="ECO:0000259" key="1">
    <source>
        <dbReference type="Pfam" id="PF14498"/>
    </source>
</evidence>
<dbReference type="RefSeq" id="WP_133580085.1">
    <property type="nucleotide sequence ID" value="NZ_SNYJ01000005.1"/>
</dbReference>
<sequence length="908" mass="102137">MKADTTAKRKYTKGNYTNSFTEVPATNPGFEWRDGMVSGNGENGYITSGSPYTDSFIFQHMWYNYPSKDPREIPEELTGQLEEARLNVFQQNDQWVIKDASGERRRRPFYYSYHPGHQLRLTMERKGSVANYERWTNYETAETGVTYQDELGEWTRTSFTSRVDNVSITKLTASSTGCKLNLVISIDDISNMSRAHDKETELTALRYKKLVDESASYVAQVVHYPSYPGSELMNGGYAGVTQVIAVNGTKKRVHLADTDESMNVGMQQNPGIQITDADAVYLITQSNRTFDMGPIEDFSSAEDYQIIDALLQHTNKVATAYTDTEVGFDYDDALEAHVEKHAPEFNAVQFSIHGNAEEKALDNLALIQTQRNTGSTLHHAFIEQVYNQGRYAMICTSGQSAPRLYGLWTGEWNPAWRAIYTLDANVNLQIAAMNSGHLTYAPLGYITFFLRQAPDFEYNARMAYGMHDAIQVSVNSDGDRAMHIEYDNDFPFEYWNAGASWCLLPIYEYWQCYGNQKIPIQELMRIDALQHLLSVNNGGLTDNEFAALKAKGAIDLEQDILLPLLTKQANFWEQICTPEYYTNVKGEVCHEQGKTELLPGETYIIIPAYSPENHPIGYSSRITANATMDISAARDGLMMVIALEKAVKRAGYEEAVAKWEALLEQLPNYLLDEDGALREWAVNEYIENNNHRHLSHLYPAWPAYETQNDRDLATAATKALANRDKYNTEDATAGHGWMHKALVSARLKDGEGVVQSLLPMMQDTGYYLSLMTDHDTNRRNHSYCTDTSYGTVAAINEALLFSNSGEIEVLPALPKDWTTGSINGLMARSQVEVKELAWDISSNEIKLILRSRTEGNAIRLSAGLQWDNAMVNGVKAETHELHGRKVISLTLGKAEEAAIQFHLSASQQ</sequence>
<dbReference type="GO" id="GO:0005975">
    <property type="term" value="P:carbohydrate metabolic process"/>
    <property type="evidence" value="ECO:0007669"/>
    <property type="project" value="InterPro"/>
</dbReference>
<keyword evidence="5" id="KW-1185">Reference proteome</keyword>
<dbReference type="InterPro" id="IPR027414">
    <property type="entry name" value="GH95_N_dom"/>
</dbReference>
<dbReference type="OrthoDB" id="9802600at2"/>
<accession>A0A4R6UCT5</accession>
<gene>
    <name evidence="4" type="ORF">EV213_105250</name>
</gene>
<keyword evidence="4" id="KW-0378">Hydrolase</keyword>
<feature type="domain" description="Glycosyl hydrolase family 95 N-terminal" evidence="1">
    <location>
        <begin position="26"/>
        <end position="228"/>
    </location>
</feature>
<evidence type="ECO:0000313" key="5">
    <source>
        <dbReference type="Proteomes" id="UP000295632"/>
    </source>
</evidence>
<dbReference type="InterPro" id="IPR054363">
    <property type="entry name" value="GH95_cat"/>
</dbReference>
<dbReference type="SUPFAM" id="SSF48208">
    <property type="entry name" value="Six-hairpin glycosidases"/>
    <property type="match status" value="1"/>
</dbReference>
<protein>
    <submittedName>
        <fullName evidence="4">Glycosyl hydrolase family 65</fullName>
    </submittedName>
</protein>
<evidence type="ECO:0000313" key="4">
    <source>
        <dbReference type="EMBL" id="TDQ40904.1"/>
    </source>
</evidence>
<dbReference type="PANTHER" id="PTHR31084">
    <property type="entry name" value="ALPHA-L-FUCOSIDASE 2"/>
    <property type="match status" value="1"/>
</dbReference>
<organism evidence="4 5">
    <name type="scientific">Aureibacillus halotolerans</name>
    <dbReference type="NCBI Taxonomy" id="1508390"/>
    <lineage>
        <taxon>Bacteria</taxon>
        <taxon>Bacillati</taxon>
        <taxon>Bacillota</taxon>
        <taxon>Bacilli</taxon>
        <taxon>Bacillales</taxon>
        <taxon>Bacillaceae</taxon>
        <taxon>Aureibacillus</taxon>
    </lineage>
</organism>
<feature type="domain" description="Alpha fucosidase A-like C-terminal" evidence="2">
    <location>
        <begin position="802"/>
        <end position="863"/>
    </location>
</feature>
<dbReference type="GO" id="GO:0004560">
    <property type="term" value="F:alpha-L-fucosidase activity"/>
    <property type="evidence" value="ECO:0007669"/>
    <property type="project" value="TreeGrafter"/>
</dbReference>
<feature type="domain" description="Glycosyl hydrolase family 95 catalytic" evidence="3">
    <location>
        <begin position="600"/>
        <end position="799"/>
    </location>
</feature>
<name>A0A4R6UCT5_9BACI</name>
<dbReference type="InterPro" id="IPR012341">
    <property type="entry name" value="6hp_glycosidase-like_sf"/>
</dbReference>
<dbReference type="Pfam" id="PF22124">
    <property type="entry name" value="Glyco_hydro_95_cat"/>
    <property type="match status" value="2"/>
</dbReference>
<dbReference type="InterPro" id="IPR008928">
    <property type="entry name" value="6-hairpin_glycosidase_sf"/>
</dbReference>